<accession>A0ABD0K827</accession>
<reference evidence="2 3" key="1">
    <citation type="journal article" date="2023" name="Sci. Data">
        <title>Genome assembly of the Korean intertidal mud-creeper Batillaria attramentaria.</title>
        <authorList>
            <person name="Patra A.K."/>
            <person name="Ho P.T."/>
            <person name="Jun S."/>
            <person name="Lee S.J."/>
            <person name="Kim Y."/>
            <person name="Won Y.J."/>
        </authorList>
    </citation>
    <scope>NUCLEOTIDE SEQUENCE [LARGE SCALE GENOMIC DNA]</scope>
    <source>
        <strain evidence="2">Wonlab-2016</strain>
    </source>
</reference>
<organism evidence="2 3">
    <name type="scientific">Batillaria attramentaria</name>
    <dbReference type="NCBI Taxonomy" id="370345"/>
    <lineage>
        <taxon>Eukaryota</taxon>
        <taxon>Metazoa</taxon>
        <taxon>Spiralia</taxon>
        <taxon>Lophotrochozoa</taxon>
        <taxon>Mollusca</taxon>
        <taxon>Gastropoda</taxon>
        <taxon>Caenogastropoda</taxon>
        <taxon>Sorbeoconcha</taxon>
        <taxon>Cerithioidea</taxon>
        <taxon>Batillariidae</taxon>
        <taxon>Batillaria</taxon>
    </lineage>
</organism>
<feature type="region of interest" description="Disordered" evidence="1">
    <location>
        <begin position="43"/>
        <end position="84"/>
    </location>
</feature>
<dbReference type="Proteomes" id="UP001519460">
    <property type="component" value="Unassembled WGS sequence"/>
</dbReference>
<evidence type="ECO:0000313" key="3">
    <source>
        <dbReference type="Proteomes" id="UP001519460"/>
    </source>
</evidence>
<sequence>MTGGSPGRWDRMVVAAVGDGAWRCRRKLPLSLFDAPRSIARAPGSHVTTRQRAAPRHSGLAWPDGETDDPQIRTNEGGGKIDRCSPMAWHNSFV</sequence>
<dbReference type="EMBL" id="JACVVK020000230">
    <property type="protein sequence ID" value="KAK7483242.1"/>
    <property type="molecule type" value="Genomic_DNA"/>
</dbReference>
<evidence type="ECO:0000256" key="1">
    <source>
        <dbReference type="SAM" id="MobiDB-lite"/>
    </source>
</evidence>
<evidence type="ECO:0000313" key="2">
    <source>
        <dbReference type="EMBL" id="KAK7483242.1"/>
    </source>
</evidence>
<comment type="caution">
    <text evidence="2">The sequence shown here is derived from an EMBL/GenBank/DDBJ whole genome shotgun (WGS) entry which is preliminary data.</text>
</comment>
<proteinExistence type="predicted"/>
<protein>
    <submittedName>
        <fullName evidence="2">Uncharacterized protein</fullName>
    </submittedName>
</protein>
<gene>
    <name evidence="2" type="ORF">BaRGS_00025535</name>
</gene>
<name>A0ABD0K827_9CAEN</name>
<dbReference type="AlphaFoldDB" id="A0ABD0K827"/>
<keyword evidence="3" id="KW-1185">Reference proteome</keyword>